<keyword evidence="3" id="KW-1185">Reference proteome</keyword>
<dbReference type="Proteomes" id="UP001295444">
    <property type="component" value="Chromosome 05"/>
</dbReference>
<accession>A0AAD1WB65</accession>
<organism evidence="2 3">
    <name type="scientific">Pelobates cultripes</name>
    <name type="common">Western spadefoot toad</name>
    <dbReference type="NCBI Taxonomy" id="61616"/>
    <lineage>
        <taxon>Eukaryota</taxon>
        <taxon>Metazoa</taxon>
        <taxon>Chordata</taxon>
        <taxon>Craniata</taxon>
        <taxon>Vertebrata</taxon>
        <taxon>Euteleostomi</taxon>
        <taxon>Amphibia</taxon>
        <taxon>Batrachia</taxon>
        <taxon>Anura</taxon>
        <taxon>Pelobatoidea</taxon>
        <taxon>Pelobatidae</taxon>
        <taxon>Pelobates</taxon>
    </lineage>
</organism>
<protein>
    <submittedName>
        <fullName evidence="2">Uncharacterized protein</fullName>
    </submittedName>
</protein>
<gene>
    <name evidence="2" type="ORF">PECUL_23A039394</name>
</gene>
<evidence type="ECO:0000313" key="3">
    <source>
        <dbReference type="Proteomes" id="UP001295444"/>
    </source>
</evidence>
<feature type="compositionally biased region" description="Basic residues" evidence="1">
    <location>
        <begin position="95"/>
        <end position="112"/>
    </location>
</feature>
<dbReference type="AlphaFoldDB" id="A0AAD1WB65"/>
<proteinExistence type="predicted"/>
<reference evidence="2" key="1">
    <citation type="submission" date="2022-03" db="EMBL/GenBank/DDBJ databases">
        <authorList>
            <person name="Alioto T."/>
            <person name="Alioto T."/>
            <person name="Gomez Garrido J."/>
        </authorList>
    </citation>
    <scope>NUCLEOTIDE SEQUENCE</scope>
</reference>
<feature type="region of interest" description="Disordered" evidence="1">
    <location>
        <begin position="43"/>
        <end position="127"/>
    </location>
</feature>
<feature type="region of interest" description="Disordered" evidence="1">
    <location>
        <begin position="152"/>
        <end position="175"/>
    </location>
</feature>
<feature type="compositionally biased region" description="Basic and acidic residues" evidence="1">
    <location>
        <begin position="53"/>
        <end position="66"/>
    </location>
</feature>
<evidence type="ECO:0000313" key="2">
    <source>
        <dbReference type="EMBL" id="CAH2295969.1"/>
    </source>
</evidence>
<feature type="region of interest" description="Disordered" evidence="1">
    <location>
        <begin position="1"/>
        <end position="22"/>
    </location>
</feature>
<feature type="compositionally biased region" description="Basic and acidic residues" evidence="1">
    <location>
        <begin position="1"/>
        <end position="12"/>
    </location>
</feature>
<name>A0AAD1WB65_PELCU</name>
<dbReference type="EMBL" id="OW240916">
    <property type="protein sequence ID" value="CAH2295969.1"/>
    <property type="molecule type" value="Genomic_DNA"/>
</dbReference>
<sequence>MAAETATHEKSPHSHKRLHQDIKERINDSFTRFWEQFWERYHTAQPPHCTPRNKNEQSRGQREVRGKSLGTATASPLTPKPQSPPGLKVKPGNTRQHRPHKRRPRQRKHKQTTRPSVTPMRGRNSDYGKYRVRGRWMQDLIPTWGKKVTLNSTLTPAAPRGPPAGADNIPTEGIG</sequence>
<evidence type="ECO:0000256" key="1">
    <source>
        <dbReference type="SAM" id="MobiDB-lite"/>
    </source>
</evidence>